<dbReference type="HOGENOM" id="CLU_020581_2_0_6"/>
<dbReference type="GO" id="GO:0046819">
    <property type="term" value="P:protein secretion by the type V secretion system"/>
    <property type="evidence" value="ECO:0007669"/>
    <property type="project" value="TreeGrafter"/>
</dbReference>
<dbReference type="Gene3D" id="3.10.20.310">
    <property type="entry name" value="membrane protein fhac"/>
    <property type="match status" value="1"/>
</dbReference>
<dbReference type="eggNOG" id="COG2831">
    <property type="taxonomic scope" value="Bacteria"/>
</dbReference>
<keyword evidence="9" id="KW-1185">Reference proteome</keyword>
<accession>F6D151</accession>
<evidence type="ECO:0000256" key="1">
    <source>
        <dbReference type="ARBA" id="ARBA00022452"/>
    </source>
</evidence>
<dbReference type="InterPro" id="IPR051544">
    <property type="entry name" value="TPS_OM_transporter"/>
</dbReference>
<dbReference type="OrthoDB" id="290122at2"/>
<dbReference type="RefSeq" id="WP_013796333.1">
    <property type="nucleotide sequence ID" value="NC_015559.1"/>
</dbReference>
<keyword evidence="3" id="KW-0998">Cell outer membrane</keyword>
<feature type="domain" description="Polypeptide-transport-associated ShlB-type" evidence="6">
    <location>
        <begin position="76"/>
        <end position="148"/>
    </location>
</feature>
<dbReference type="GO" id="GO:0008320">
    <property type="term" value="F:protein transmembrane transporter activity"/>
    <property type="evidence" value="ECO:0007669"/>
    <property type="project" value="TreeGrafter"/>
</dbReference>
<dbReference type="InterPro" id="IPR035251">
    <property type="entry name" value="ShlB_POTRA"/>
</dbReference>
<keyword evidence="2" id="KW-0812">Transmembrane</keyword>
<keyword evidence="1" id="KW-1134">Transmembrane beta strand</keyword>
<protein>
    <submittedName>
        <fullName evidence="8">Polypeptide-transport-associated domain protein ShlB-type</fullName>
    </submittedName>
</protein>
<evidence type="ECO:0000313" key="9">
    <source>
        <dbReference type="Proteomes" id="UP000009230"/>
    </source>
</evidence>
<feature type="domain" description="ShlB POTRA" evidence="7">
    <location>
        <begin position="150"/>
        <end position="201"/>
    </location>
</feature>
<dbReference type="Gene3D" id="2.40.160.50">
    <property type="entry name" value="membrane protein fhac: a member of the omp85/tpsb transporter family"/>
    <property type="match status" value="1"/>
</dbReference>
<evidence type="ECO:0000259" key="5">
    <source>
        <dbReference type="Pfam" id="PF03865"/>
    </source>
</evidence>
<gene>
    <name evidence="8" type="ordered locus">Mar181_1820</name>
</gene>
<name>F6D151_MARPP</name>
<keyword evidence="4" id="KW-0732">Signal</keyword>
<evidence type="ECO:0000256" key="2">
    <source>
        <dbReference type="ARBA" id="ARBA00022692"/>
    </source>
</evidence>
<feature type="chain" id="PRO_5003332958" evidence="4">
    <location>
        <begin position="26"/>
        <end position="559"/>
    </location>
</feature>
<dbReference type="Pfam" id="PF08479">
    <property type="entry name" value="POTRA_2"/>
    <property type="match status" value="1"/>
</dbReference>
<feature type="domain" description="Haemolysin activator HlyB C-terminal" evidence="5">
    <location>
        <begin position="207"/>
        <end position="522"/>
    </location>
</feature>
<dbReference type="PANTHER" id="PTHR34597">
    <property type="entry name" value="SLR1661 PROTEIN"/>
    <property type="match status" value="1"/>
</dbReference>
<dbReference type="InterPro" id="IPR013686">
    <property type="entry name" value="Polypept-transport_assoc_ShlB"/>
</dbReference>
<evidence type="ECO:0000256" key="4">
    <source>
        <dbReference type="SAM" id="SignalP"/>
    </source>
</evidence>
<dbReference type="PANTHER" id="PTHR34597:SF3">
    <property type="entry name" value="OUTER MEMBRANE TRANSPORTER CDIB"/>
    <property type="match status" value="1"/>
</dbReference>
<dbReference type="AlphaFoldDB" id="F6D151"/>
<dbReference type="EMBL" id="CP002771">
    <property type="protein sequence ID" value="AEF54858.1"/>
    <property type="molecule type" value="Genomic_DNA"/>
</dbReference>
<dbReference type="PIRSF" id="PIRSF029745">
    <property type="entry name" value="FhaC"/>
    <property type="match status" value="1"/>
</dbReference>
<reference evidence="8 9" key="1">
    <citation type="journal article" date="2012" name="Stand. Genomic Sci.">
        <title>Complete genome sequence of Marinomonas posidonica type strain (IVIA-Po-181(T)).</title>
        <authorList>
            <person name="Lucas-Elio P."/>
            <person name="Goodwin L."/>
            <person name="Woyke T."/>
            <person name="Pitluck S."/>
            <person name="Nolan M."/>
            <person name="Kyrpides N.C."/>
            <person name="Detter J.C."/>
            <person name="Copeland A."/>
            <person name="Lu M."/>
            <person name="Bruce D."/>
            <person name="Detter C."/>
            <person name="Tapia R."/>
            <person name="Han S."/>
            <person name="Land M.L."/>
            <person name="Ivanova N."/>
            <person name="Mikhailova N."/>
            <person name="Johnston A.W."/>
            <person name="Sanchez-Amat A."/>
        </authorList>
    </citation>
    <scope>NUCLEOTIDE SEQUENCE [LARGE SCALE GENOMIC DNA]</scope>
    <source>
        <strain evidence="9">CECT 7376 / NCIMB 14433 / IVIA-Po-181</strain>
    </source>
</reference>
<evidence type="ECO:0000259" key="7">
    <source>
        <dbReference type="Pfam" id="PF17287"/>
    </source>
</evidence>
<dbReference type="Pfam" id="PF17287">
    <property type="entry name" value="POTRA_3"/>
    <property type="match status" value="1"/>
</dbReference>
<dbReference type="Pfam" id="PF03865">
    <property type="entry name" value="ShlB"/>
    <property type="match status" value="1"/>
</dbReference>
<organism evidence="8 9">
    <name type="scientific">Marinomonas posidonica (strain CECT 7376 / NCIMB 14433 / IVIA-Po-181)</name>
    <dbReference type="NCBI Taxonomy" id="491952"/>
    <lineage>
        <taxon>Bacteria</taxon>
        <taxon>Pseudomonadati</taxon>
        <taxon>Pseudomonadota</taxon>
        <taxon>Gammaproteobacteria</taxon>
        <taxon>Oceanospirillales</taxon>
        <taxon>Oceanospirillaceae</taxon>
        <taxon>Marinomonas</taxon>
    </lineage>
</organism>
<evidence type="ECO:0000313" key="8">
    <source>
        <dbReference type="EMBL" id="AEF54858.1"/>
    </source>
</evidence>
<dbReference type="InterPro" id="IPR005565">
    <property type="entry name" value="Hemolysn_activator_HlyB_C"/>
</dbReference>
<feature type="signal peptide" evidence="4">
    <location>
        <begin position="1"/>
        <end position="25"/>
    </location>
</feature>
<proteinExistence type="predicted"/>
<dbReference type="InterPro" id="IPR027282">
    <property type="entry name" value="TPS"/>
</dbReference>
<dbReference type="STRING" id="491952.Mar181_1820"/>
<dbReference type="Proteomes" id="UP000009230">
    <property type="component" value="Chromosome"/>
</dbReference>
<keyword evidence="1" id="KW-0472">Membrane</keyword>
<dbReference type="KEGG" id="mpc:Mar181_1820"/>
<dbReference type="GO" id="GO:0098046">
    <property type="term" value="C:type V protein secretion system complex"/>
    <property type="evidence" value="ECO:0007669"/>
    <property type="project" value="TreeGrafter"/>
</dbReference>
<sequence>MQKRTFITGLTALYFVCLSNLSLSAQEESLRNQTDWRLRDKATEEAFDKSLKEATPPIQLPQVQSLPQPTEEEVCFVIDHLNIDGLLSDWALAQGEQYLGECVGFQTLKAYVRLINQKLLAEGYVTSRAVLPEQNIASHTVSVTIQEGVVERIVFPENYRFFWQNALPIEEGKVLNLRDMEQAVEQLSRLQSQEVEFKIQPGTYPNASILVAELKQTKPWSMNASVDDSGSVSTGRYPLSINTTIDNFIGAQDAFTVSMSAAKEGAMGESNSQSFSWTVPLGYGLFGYSNSRSDYRQITEGSVRSFELSGNSRDDKLSLDYVVLRNNKVKLTLNSALKTRLRRSYIEDAEIEAQRRNLTELSLGLGYRHFIGRNVFDFSLDVHQGIEDWLGADKLDPDGDEETAQPDYRFYSLSVSLSSPFTVFGQSMSYTGRLFAQYADTAIYSLDWFSNGGRYTVRGFDSDESLSAEHGWRLKNDVTLPLKIMESSFSPYLGLDVGQVSGDGAEEETSRTLMGLTFGLKGQAMGMNYDLSVSEPFIEYGPYAKAHDYKVSAMLSAQF</sequence>
<evidence type="ECO:0000256" key="3">
    <source>
        <dbReference type="ARBA" id="ARBA00023237"/>
    </source>
</evidence>
<evidence type="ECO:0000259" key="6">
    <source>
        <dbReference type="Pfam" id="PF08479"/>
    </source>
</evidence>